<reference evidence="2" key="1">
    <citation type="journal article" date="2021" name="PeerJ">
        <title>Extensive microbial diversity within the chicken gut microbiome revealed by metagenomics and culture.</title>
        <authorList>
            <person name="Gilroy R."/>
            <person name="Ravi A."/>
            <person name="Getino M."/>
            <person name="Pursley I."/>
            <person name="Horton D.L."/>
            <person name="Alikhan N.F."/>
            <person name="Baker D."/>
            <person name="Gharbi K."/>
            <person name="Hall N."/>
            <person name="Watson M."/>
            <person name="Adriaenssens E.M."/>
            <person name="Foster-Nyarko E."/>
            <person name="Jarju S."/>
            <person name="Secka A."/>
            <person name="Antonio M."/>
            <person name="Oren A."/>
            <person name="Chaudhuri R.R."/>
            <person name="La Ragione R."/>
            <person name="Hildebrand F."/>
            <person name="Pallen M.J."/>
        </authorList>
    </citation>
    <scope>NUCLEOTIDE SEQUENCE</scope>
    <source>
        <strain evidence="2">USAMLcec4-12693</strain>
    </source>
</reference>
<keyword evidence="1" id="KW-0812">Transmembrane</keyword>
<proteinExistence type="predicted"/>
<keyword evidence="1" id="KW-0472">Membrane</keyword>
<protein>
    <submittedName>
        <fullName evidence="2">Uncharacterized protein</fullName>
    </submittedName>
</protein>
<dbReference type="AlphaFoldDB" id="A0A9D2W0D3"/>
<gene>
    <name evidence="2" type="ORF">K8V39_12225</name>
</gene>
<dbReference type="EMBL" id="DYXE01000095">
    <property type="protein sequence ID" value="HJH51011.1"/>
    <property type="molecule type" value="Genomic_DNA"/>
</dbReference>
<keyword evidence="1" id="KW-1133">Transmembrane helix</keyword>
<name>A0A9D2W0D3_9FIRM</name>
<comment type="caution">
    <text evidence="2">The sequence shown here is derived from an EMBL/GenBank/DDBJ whole genome shotgun (WGS) entry which is preliminary data.</text>
</comment>
<evidence type="ECO:0000256" key="1">
    <source>
        <dbReference type="SAM" id="Phobius"/>
    </source>
</evidence>
<feature type="transmembrane region" description="Helical" evidence="1">
    <location>
        <begin position="21"/>
        <end position="40"/>
    </location>
</feature>
<dbReference type="RefSeq" id="WP_270644698.1">
    <property type="nucleotide sequence ID" value="NZ_CALWFG010000016.1"/>
</dbReference>
<sequence length="69" mass="8196">MRDIWEGIKEFFCRDWTISEKILVIVCCILLGMLKGFFWAPVKKGISIGNNNANTHNHYDEEYWLDDEE</sequence>
<accession>A0A9D2W0D3</accession>
<organism evidence="2 3">
    <name type="scientific">Merdimonas faecis</name>
    <dbReference type="NCBI Taxonomy" id="1653435"/>
    <lineage>
        <taxon>Bacteria</taxon>
        <taxon>Bacillati</taxon>
        <taxon>Bacillota</taxon>
        <taxon>Clostridia</taxon>
        <taxon>Lachnospirales</taxon>
        <taxon>Lachnospiraceae</taxon>
        <taxon>Merdimonas</taxon>
    </lineage>
</organism>
<dbReference type="Proteomes" id="UP000813420">
    <property type="component" value="Unassembled WGS sequence"/>
</dbReference>
<reference evidence="2" key="2">
    <citation type="submission" date="2021-09" db="EMBL/GenBank/DDBJ databases">
        <authorList>
            <person name="Gilroy R."/>
        </authorList>
    </citation>
    <scope>NUCLEOTIDE SEQUENCE</scope>
    <source>
        <strain evidence="2">USAMLcec4-12693</strain>
    </source>
</reference>
<evidence type="ECO:0000313" key="3">
    <source>
        <dbReference type="Proteomes" id="UP000813420"/>
    </source>
</evidence>
<evidence type="ECO:0000313" key="2">
    <source>
        <dbReference type="EMBL" id="HJH51011.1"/>
    </source>
</evidence>